<name>A0A9P3PM38_LYOSH</name>
<protein>
    <submittedName>
        <fullName evidence="2">Short chain dehydrogenase</fullName>
    </submittedName>
</protein>
<comment type="caution">
    <text evidence="2">The sequence shown here is derived from an EMBL/GenBank/DDBJ whole genome shotgun (WGS) entry which is preliminary data.</text>
</comment>
<dbReference type="PANTHER" id="PTHR43157">
    <property type="entry name" value="PHOSPHATIDYLINOSITOL-GLYCAN BIOSYNTHESIS CLASS F PROTEIN-RELATED"/>
    <property type="match status" value="1"/>
</dbReference>
<dbReference type="Pfam" id="PF00106">
    <property type="entry name" value="adh_short"/>
    <property type="match status" value="1"/>
</dbReference>
<dbReference type="SUPFAM" id="SSF51735">
    <property type="entry name" value="NAD(P)-binding Rossmann-fold domains"/>
    <property type="match status" value="1"/>
</dbReference>
<proteinExistence type="predicted"/>
<organism evidence="2 3">
    <name type="scientific">Lyophyllum shimeji</name>
    <name type="common">Hon-shimeji</name>
    <name type="synonym">Tricholoma shimeji</name>
    <dbReference type="NCBI Taxonomy" id="47721"/>
    <lineage>
        <taxon>Eukaryota</taxon>
        <taxon>Fungi</taxon>
        <taxon>Dikarya</taxon>
        <taxon>Basidiomycota</taxon>
        <taxon>Agaricomycotina</taxon>
        <taxon>Agaricomycetes</taxon>
        <taxon>Agaricomycetidae</taxon>
        <taxon>Agaricales</taxon>
        <taxon>Tricholomatineae</taxon>
        <taxon>Lyophyllaceae</taxon>
        <taxon>Lyophyllum</taxon>
    </lineage>
</organism>
<dbReference type="InterPro" id="IPR036291">
    <property type="entry name" value="NAD(P)-bd_dom_sf"/>
</dbReference>
<evidence type="ECO:0000256" key="1">
    <source>
        <dbReference type="ARBA" id="ARBA00023002"/>
    </source>
</evidence>
<dbReference type="PRINTS" id="PR00081">
    <property type="entry name" value="GDHRDH"/>
</dbReference>
<dbReference type="Proteomes" id="UP001063166">
    <property type="component" value="Unassembled WGS sequence"/>
</dbReference>
<dbReference type="AlphaFoldDB" id="A0A9P3PM38"/>
<reference evidence="2" key="1">
    <citation type="submission" date="2022-07" db="EMBL/GenBank/DDBJ databases">
        <title>The genome of Lyophyllum shimeji provides insight into the initial evolution of ectomycorrhizal fungal genome.</title>
        <authorList>
            <person name="Kobayashi Y."/>
            <person name="Shibata T."/>
            <person name="Hirakawa H."/>
            <person name="Shigenobu S."/>
            <person name="Nishiyama T."/>
            <person name="Yamada A."/>
            <person name="Hasebe M."/>
            <person name="Kawaguchi M."/>
        </authorList>
    </citation>
    <scope>NUCLEOTIDE SEQUENCE</scope>
    <source>
        <strain evidence="2">AT787</strain>
    </source>
</reference>
<evidence type="ECO:0000313" key="3">
    <source>
        <dbReference type="Proteomes" id="UP001063166"/>
    </source>
</evidence>
<gene>
    <name evidence="2" type="primary">RDH1</name>
    <name evidence="2" type="ORF">LshimejAT787_0502850</name>
</gene>
<keyword evidence="3" id="KW-1185">Reference proteome</keyword>
<dbReference type="Gene3D" id="3.40.50.720">
    <property type="entry name" value="NAD(P)-binding Rossmann-like Domain"/>
    <property type="match status" value="1"/>
</dbReference>
<dbReference type="InterPro" id="IPR002347">
    <property type="entry name" value="SDR_fam"/>
</dbReference>
<sequence>MVFVFHTFADVPAIFSGLGPFLAQAYLCGQPHWTEEQIPDQSGRTIIITGGNAGVGKECAKALLQHNANVYLACRNRSRAEAAIMELRDLTGREAKFLPLDLADLNSVRDAVEEFTRNETELHILFNNAGVMFPPMEEEIDGYDAQIHINVLGHFYLTKLLLPVLLSTARGPIKPRILHVSSSGHYLAGSQPLDFQSFKCGPARRRRITEEMYIQSKFANIVVSNEFARRYGDQGLVFTSVNPGNLQTDLNRHVKNIFKRLLLRFLQIYPAKLGAVTQLWAGTASEAANLNGKFLVPWARVASPRPEAEDPRLGRDLWEWMEEQVNEWIQCGRPASRSKCTQHVSGPSCHRVDLNRSRGLSKRPRAENAPERLWSSIASASADTGPEPRSSFQSLPLVTVGISLRAQQIQGFLYTEQSLVLHDYVFRLLFCAQFRLTPSTDLNDYSTASVRVHHRQHVSIFEQTFPKSPRFSDVNVAKNLWHRSKGLRNRISAAVLTSKVSRGGPASVARAIPHI</sequence>
<evidence type="ECO:0000313" key="2">
    <source>
        <dbReference type="EMBL" id="GLB38420.1"/>
    </source>
</evidence>
<keyword evidence="1" id="KW-0560">Oxidoreductase</keyword>
<dbReference type="EMBL" id="BRPK01000005">
    <property type="protein sequence ID" value="GLB38420.1"/>
    <property type="molecule type" value="Genomic_DNA"/>
</dbReference>
<dbReference type="PANTHER" id="PTHR43157:SF31">
    <property type="entry name" value="PHOSPHATIDYLINOSITOL-GLYCAN BIOSYNTHESIS CLASS F PROTEIN"/>
    <property type="match status" value="1"/>
</dbReference>
<dbReference type="OrthoDB" id="191139at2759"/>
<accession>A0A9P3PM38</accession>
<dbReference type="GO" id="GO:0016491">
    <property type="term" value="F:oxidoreductase activity"/>
    <property type="evidence" value="ECO:0007669"/>
    <property type="project" value="UniProtKB-KW"/>
</dbReference>